<keyword evidence="4" id="KW-1133">Transmembrane helix</keyword>
<dbReference type="InterPro" id="IPR000792">
    <property type="entry name" value="Tscrpt_reg_LuxR_C"/>
</dbReference>
<keyword evidence="4" id="KW-0812">Transmembrane</keyword>
<keyword evidence="1" id="KW-0805">Transcription regulation</keyword>
<feature type="domain" description="HTH luxR-type" evidence="5">
    <location>
        <begin position="167"/>
        <end position="230"/>
    </location>
</feature>
<dbReference type="InterPro" id="IPR036388">
    <property type="entry name" value="WH-like_DNA-bd_sf"/>
</dbReference>
<dbReference type="CDD" id="cd06170">
    <property type="entry name" value="LuxR_C_like"/>
    <property type="match status" value="1"/>
</dbReference>
<dbReference type="PROSITE" id="PS50043">
    <property type="entry name" value="HTH_LUXR_2"/>
    <property type="match status" value="1"/>
</dbReference>
<dbReference type="PANTHER" id="PTHR44688">
    <property type="entry name" value="DNA-BINDING TRANSCRIPTIONAL ACTIVATOR DEVR_DOSR"/>
    <property type="match status" value="1"/>
</dbReference>
<keyword evidence="4" id="KW-0472">Membrane</keyword>
<dbReference type="SUPFAM" id="SSF46894">
    <property type="entry name" value="C-terminal effector domain of the bipartite response regulators"/>
    <property type="match status" value="1"/>
</dbReference>
<keyword evidence="2" id="KW-0238">DNA-binding</keyword>
<dbReference type="GO" id="GO:0003677">
    <property type="term" value="F:DNA binding"/>
    <property type="evidence" value="ECO:0007669"/>
    <property type="project" value="UniProtKB-KW"/>
</dbReference>
<dbReference type="GO" id="GO:0006355">
    <property type="term" value="P:regulation of DNA-templated transcription"/>
    <property type="evidence" value="ECO:0007669"/>
    <property type="project" value="InterPro"/>
</dbReference>
<keyword evidence="3" id="KW-0804">Transcription</keyword>
<proteinExistence type="predicted"/>
<name>A0A0F9E0M3_9ZZZZ</name>
<evidence type="ECO:0000259" key="5">
    <source>
        <dbReference type="PROSITE" id="PS50043"/>
    </source>
</evidence>
<gene>
    <name evidence="6" type="ORF">LCGC14_2133930</name>
</gene>
<dbReference type="AlphaFoldDB" id="A0A0F9E0M3"/>
<protein>
    <recommendedName>
        <fullName evidence="5">HTH luxR-type domain-containing protein</fullName>
    </recommendedName>
</protein>
<dbReference type="PANTHER" id="PTHR44688:SF16">
    <property type="entry name" value="DNA-BINDING TRANSCRIPTIONAL ACTIVATOR DEVR_DOSR"/>
    <property type="match status" value="1"/>
</dbReference>
<reference evidence="6" key="1">
    <citation type="journal article" date="2015" name="Nature">
        <title>Complex archaea that bridge the gap between prokaryotes and eukaryotes.</title>
        <authorList>
            <person name="Spang A."/>
            <person name="Saw J.H."/>
            <person name="Jorgensen S.L."/>
            <person name="Zaremba-Niedzwiedzka K."/>
            <person name="Martijn J."/>
            <person name="Lind A.E."/>
            <person name="van Eijk R."/>
            <person name="Schleper C."/>
            <person name="Guy L."/>
            <person name="Ettema T.J."/>
        </authorList>
    </citation>
    <scope>NUCLEOTIDE SEQUENCE</scope>
</reference>
<dbReference type="EMBL" id="LAZR01026825">
    <property type="protein sequence ID" value="KKL67544.1"/>
    <property type="molecule type" value="Genomic_DNA"/>
</dbReference>
<evidence type="ECO:0000256" key="3">
    <source>
        <dbReference type="ARBA" id="ARBA00023163"/>
    </source>
</evidence>
<dbReference type="SMART" id="SM00421">
    <property type="entry name" value="HTH_LUXR"/>
    <property type="match status" value="1"/>
</dbReference>
<evidence type="ECO:0000256" key="1">
    <source>
        <dbReference type="ARBA" id="ARBA00023015"/>
    </source>
</evidence>
<organism evidence="6">
    <name type="scientific">marine sediment metagenome</name>
    <dbReference type="NCBI Taxonomy" id="412755"/>
    <lineage>
        <taxon>unclassified sequences</taxon>
        <taxon>metagenomes</taxon>
        <taxon>ecological metagenomes</taxon>
    </lineage>
</organism>
<comment type="caution">
    <text evidence="6">The sequence shown here is derived from an EMBL/GenBank/DDBJ whole genome shotgun (WGS) entry which is preliminary data.</text>
</comment>
<dbReference type="PRINTS" id="PR00038">
    <property type="entry name" value="HTHLUXR"/>
</dbReference>
<evidence type="ECO:0000313" key="6">
    <source>
        <dbReference type="EMBL" id="KKL67544.1"/>
    </source>
</evidence>
<dbReference type="Gene3D" id="1.10.10.10">
    <property type="entry name" value="Winged helix-like DNA-binding domain superfamily/Winged helix DNA-binding domain"/>
    <property type="match status" value="1"/>
</dbReference>
<evidence type="ECO:0000256" key="4">
    <source>
        <dbReference type="SAM" id="Phobius"/>
    </source>
</evidence>
<evidence type="ECO:0000256" key="2">
    <source>
        <dbReference type="ARBA" id="ARBA00023125"/>
    </source>
</evidence>
<accession>A0A0F9E0M3</accession>
<dbReference type="Pfam" id="PF00196">
    <property type="entry name" value="GerE"/>
    <property type="match status" value="1"/>
</dbReference>
<dbReference type="PROSITE" id="PS00622">
    <property type="entry name" value="HTH_LUXR_1"/>
    <property type="match status" value="1"/>
</dbReference>
<dbReference type="InterPro" id="IPR016032">
    <property type="entry name" value="Sig_transdc_resp-reg_C-effctor"/>
</dbReference>
<feature type="transmembrane region" description="Helical" evidence="4">
    <location>
        <begin position="140"/>
        <end position="163"/>
    </location>
</feature>
<sequence length="230" mass="26605">MQGNLLPQSNPFLLSKSDSIHFQKGHGNLENYLSSSAADKEWQHLRKFEQQLFQSQLNKKVETSELTNYAKDSLRILMVKLIGVWQLEEKKLLELDIAKNPNYYLALLTELEDSDMPATHYLFLEKRLAYLTQASIEQKFAWSTSLNFILGLLVVGLGTLLILRKKPHNTVDDLSRQERNIQTLILEGKTNKEIANELFISLSTVKTHITNIYSKLKVSNRRELVKRFEN</sequence>